<evidence type="ECO:0000256" key="1">
    <source>
        <dbReference type="ARBA" id="ARBA00022679"/>
    </source>
</evidence>
<dbReference type="AlphaFoldDB" id="A0A2T5J0Z4"/>
<gene>
    <name evidence="4" type="ORF">C8N29_10481</name>
</gene>
<dbReference type="Pfam" id="PF00483">
    <property type="entry name" value="NTP_transferase"/>
    <property type="match status" value="1"/>
</dbReference>
<dbReference type="InterPro" id="IPR005835">
    <property type="entry name" value="NTP_transferase_dom"/>
</dbReference>
<evidence type="ECO:0000313" key="5">
    <source>
        <dbReference type="Proteomes" id="UP000244223"/>
    </source>
</evidence>
<dbReference type="InterPro" id="IPR016873">
    <property type="entry name" value="Caps_polysacc_synth_BcbE_prd"/>
</dbReference>
<keyword evidence="2" id="KW-0548">Nucleotidyltransferase</keyword>
<protein>
    <submittedName>
        <fullName evidence="4">MobA-like NTP transferase protein</fullName>
    </submittedName>
</protein>
<keyword evidence="1 4" id="KW-0808">Transferase</keyword>
<evidence type="ECO:0000256" key="2">
    <source>
        <dbReference type="ARBA" id="ARBA00022695"/>
    </source>
</evidence>
<organism evidence="4 5">
    <name type="scientific">Agitococcus lubricus</name>
    <dbReference type="NCBI Taxonomy" id="1077255"/>
    <lineage>
        <taxon>Bacteria</taxon>
        <taxon>Pseudomonadati</taxon>
        <taxon>Pseudomonadota</taxon>
        <taxon>Gammaproteobacteria</taxon>
        <taxon>Moraxellales</taxon>
        <taxon>Moraxellaceae</taxon>
        <taxon>Agitococcus</taxon>
    </lineage>
</organism>
<dbReference type="PANTHER" id="PTHR43584">
    <property type="entry name" value="NUCLEOTIDYL TRANSFERASE"/>
    <property type="match status" value="1"/>
</dbReference>
<name>A0A2T5J0Z4_9GAMM</name>
<evidence type="ECO:0000313" key="4">
    <source>
        <dbReference type="EMBL" id="PTQ90043.1"/>
    </source>
</evidence>
<reference evidence="4 5" key="1">
    <citation type="submission" date="2018-04" db="EMBL/GenBank/DDBJ databases">
        <title>Genomic Encyclopedia of Archaeal and Bacterial Type Strains, Phase II (KMG-II): from individual species to whole genera.</title>
        <authorList>
            <person name="Goeker M."/>
        </authorList>
    </citation>
    <scope>NUCLEOTIDE SEQUENCE [LARGE SCALE GENOMIC DNA]</scope>
    <source>
        <strain evidence="4 5">DSM 5822</strain>
    </source>
</reference>
<proteinExistence type="predicted"/>
<evidence type="ECO:0000259" key="3">
    <source>
        <dbReference type="Pfam" id="PF00483"/>
    </source>
</evidence>
<dbReference type="Proteomes" id="UP000244223">
    <property type="component" value="Unassembled WGS sequence"/>
</dbReference>
<dbReference type="PIRSF" id="PIRSF028162">
    <property type="entry name" value="BcbE_prd"/>
    <property type="match status" value="1"/>
</dbReference>
<accession>A0A2T5J0Z4</accession>
<dbReference type="PANTHER" id="PTHR43584:SF8">
    <property type="entry name" value="N-ACETYLMURAMATE ALPHA-1-PHOSPHATE URIDYLYLTRANSFERASE"/>
    <property type="match status" value="1"/>
</dbReference>
<dbReference type="RefSeq" id="WP_107865042.1">
    <property type="nucleotide sequence ID" value="NZ_QAON01000004.1"/>
</dbReference>
<keyword evidence="5" id="KW-1185">Reference proteome</keyword>
<comment type="caution">
    <text evidence="4">The sequence shown here is derived from an EMBL/GenBank/DDBJ whole genome shotgun (WGS) entry which is preliminary data.</text>
</comment>
<dbReference type="InterPro" id="IPR029044">
    <property type="entry name" value="Nucleotide-diphossugar_trans"/>
</dbReference>
<dbReference type="GO" id="GO:0016779">
    <property type="term" value="F:nucleotidyltransferase activity"/>
    <property type="evidence" value="ECO:0007669"/>
    <property type="project" value="UniProtKB-KW"/>
</dbReference>
<feature type="domain" description="Nucleotidyl transferase" evidence="3">
    <location>
        <begin position="8"/>
        <end position="178"/>
    </location>
</feature>
<sequence length="252" mass="28011">MLNIVIPMAGLGSRFAKVGYTDPKPLIPVHGIPMIKLVLENLKPIQEHRFIIICQRQHVQDYDLATKLSIWCPNVELVLLDGLTEGAACTVLAAKDLINNNDPLMIANCDQYIDANINHYLAEIDNRHLDGMIMTMTADDPKWSFAALNDEQLVTQVAEKKVISNEATVGIYNFSHGYDFVSAAEAMIADNERVNNEFYVAPVYNRLVTNKKIGIWNIGGEGQGMYGLGIPADLDYFLALSLSKDVTSRIEL</sequence>
<dbReference type="EMBL" id="QAON01000004">
    <property type="protein sequence ID" value="PTQ90043.1"/>
    <property type="molecule type" value="Genomic_DNA"/>
</dbReference>
<dbReference type="CDD" id="cd04183">
    <property type="entry name" value="GT2_BcE_like"/>
    <property type="match status" value="1"/>
</dbReference>
<dbReference type="Gene3D" id="3.90.550.10">
    <property type="entry name" value="Spore Coat Polysaccharide Biosynthesis Protein SpsA, Chain A"/>
    <property type="match status" value="1"/>
</dbReference>
<dbReference type="InterPro" id="IPR050065">
    <property type="entry name" value="GlmU-like"/>
</dbReference>
<dbReference type="SUPFAM" id="SSF53448">
    <property type="entry name" value="Nucleotide-diphospho-sugar transferases"/>
    <property type="match status" value="1"/>
</dbReference>
<dbReference type="OrthoDB" id="9788272at2"/>